<gene>
    <name evidence="1" type="ORF">A1356_17205</name>
</gene>
<name>A0A291IG24_9GAMM</name>
<dbReference type="PANTHER" id="PTHR42673">
    <property type="entry name" value="MALEYLACETOACETATE ISOMERASE"/>
    <property type="match status" value="1"/>
</dbReference>
<dbReference type="InterPro" id="IPR036249">
    <property type="entry name" value="Thioredoxin-like_sf"/>
</dbReference>
<dbReference type="Gene3D" id="1.20.1050.10">
    <property type="match status" value="1"/>
</dbReference>
<dbReference type="SFLD" id="SFLDS00019">
    <property type="entry name" value="Glutathione_Transferase_(cytos"/>
    <property type="match status" value="1"/>
</dbReference>
<keyword evidence="2" id="KW-1185">Reference proteome</keyword>
<dbReference type="Pfam" id="PF13409">
    <property type="entry name" value="GST_N_2"/>
    <property type="match status" value="1"/>
</dbReference>
<dbReference type="PANTHER" id="PTHR42673:SF4">
    <property type="entry name" value="MALEYLACETOACETATE ISOMERASE"/>
    <property type="match status" value="1"/>
</dbReference>
<dbReference type="GO" id="GO:0006749">
    <property type="term" value="P:glutathione metabolic process"/>
    <property type="evidence" value="ECO:0007669"/>
    <property type="project" value="TreeGrafter"/>
</dbReference>
<comment type="caution">
    <text evidence="1">The sequence shown here is derived from an EMBL/GenBank/DDBJ whole genome shotgun (WGS) entry which is preliminary data.</text>
</comment>
<dbReference type="Gene3D" id="3.40.30.10">
    <property type="entry name" value="Glutaredoxin"/>
    <property type="match status" value="1"/>
</dbReference>
<dbReference type="SUPFAM" id="SSF47616">
    <property type="entry name" value="GST C-terminal domain-like"/>
    <property type="match status" value="1"/>
</dbReference>
<dbReference type="GO" id="GO:0004364">
    <property type="term" value="F:glutathione transferase activity"/>
    <property type="evidence" value="ECO:0007669"/>
    <property type="project" value="TreeGrafter"/>
</dbReference>
<dbReference type="CDD" id="cd03194">
    <property type="entry name" value="GST_C_3"/>
    <property type="match status" value="1"/>
</dbReference>
<dbReference type="SUPFAM" id="SSF52833">
    <property type="entry name" value="Thioredoxin-like"/>
    <property type="match status" value="1"/>
</dbReference>
<accession>A0A291IG24</accession>
<proteinExistence type="predicted"/>
<dbReference type="GO" id="GO:0016034">
    <property type="term" value="F:maleylacetoacetate isomerase activity"/>
    <property type="evidence" value="ECO:0007669"/>
    <property type="project" value="TreeGrafter"/>
</dbReference>
<dbReference type="GO" id="GO:0006559">
    <property type="term" value="P:L-phenylalanine catabolic process"/>
    <property type="evidence" value="ECO:0007669"/>
    <property type="project" value="TreeGrafter"/>
</dbReference>
<dbReference type="InterPro" id="IPR040079">
    <property type="entry name" value="Glutathione_S-Trfase"/>
</dbReference>
<dbReference type="EMBL" id="LUUL01000097">
    <property type="protein sequence ID" value="OAI23812.1"/>
    <property type="molecule type" value="Genomic_DNA"/>
</dbReference>
<dbReference type="InterPro" id="IPR004045">
    <property type="entry name" value="Glutathione_S-Trfase_N"/>
</dbReference>
<dbReference type="AlphaFoldDB" id="A0A291IG24"/>
<organism evidence="1 2">
    <name type="scientific">Methylomonas koyamae</name>
    <dbReference type="NCBI Taxonomy" id="702114"/>
    <lineage>
        <taxon>Bacteria</taxon>
        <taxon>Pseudomonadati</taxon>
        <taxon>Pseudomonadota</taxon>
        <taxon>Gammaproteobacteria</taxon>
        <taxon>Methylococcales</taxon>
        <taxon>Methylococcaceae</taxon>
        <taxon>Methylomonas</taxon>
    </lineage>
</organism>
<protein>
    <submittedName>
        <fullName evidence="1">Glutathione S-transferase</fullName>
    </submittedName>
</protein>
<dbReference type="RefSeq" id="WP_064028790.1">
    <property type="nucleotide sequence ID" value="NZ_CP023669.1"/>
</dbReference>
<dbReference type="PROSITE" id="PS50404">
    <property type="entry name" value="GST_NTER"/>
    <property type="match status" value="1"/>
</dbReference>
<dbReference type="CDD" id="cd03043">
    <property type="entry name" value="GST_N_1"/>
    <property type="match status" value="1"/>
</dbReference>
<evidence type="ECO:0000313" key="2">
    <source>
        <dbReference type="Proteomes" id="UP000077734"/>
    </source>
</evidence>
<dbReference type="InterPro" id="IPR036282">
    <property type="entry name" value="Glutathione-S-Trfase_C_sf"/>
</dbReference>
<dbReference type="KEGG" id="mko:MKLM6_1066"/>
<dbReference type="FunFam" id="3.40.30.10:FF:000206">
    <property type="entry name" value="Probable glutathione S-transferase"/>
    <property type="match status" value="1"/>
</dbReference>
<evidence type="ECO:0000313" key="1">
    <source>
        <dbReference type="EMBL" id="OAI23812.1"/>
    </source>
</evidence>
<reference evidence="1 2" key="1">
    <citation type="submission" date="2016-03" db="EMBL/GenBank/DDBJ databases">
        <authorList>
            <person name="Heylen K."/>
            <person name="De Vos P."/>
            <person name="Vekeman B."/>
        </authorList>
    </citation>
    <scope>NUCLEOTIDE SEQUENCE [LARGE SCALE GENOMIC DNA]</scope>
    <source>
        <strain evidence="1 2">R-49807</strain>
    </source>
</reference>
<dbReference type="Proteomes" id="UP000077734">
    <property type="component" value="Unassembled WGS sequence"/>
</dbReference>
<sequence>MSLSLVIGNKNYSSWSFRPWFYLKHHGIEFDEIRIPLYQEESKAKILQYSPSGKVPVLLDGELRIWDSLAILEYLAERFPQTQGWPDDFAERALARSLAAEMHAGFTALRTYCGMNCRRPPAAKHLPEGVQPDIDRIGEIWQQCRRRHGKDGPWLFGRFGIIDAMFAPVAFRFHSYQLVTNPEAQAYVQTLLNDPDAQAWIEAGKHESEVISAFE</sequence>